<dbReference type="InterPro" id="IPR000719">
    <property type="entry name" value="Prot_kinase_dom"/>
</dbReference>
<evidence type="ECO:0000313" key="3">
    <source>
        <dbReference type="EnsemblMetazoa" id="MESCA001454-PA"/>
    </source>
</evidence>
<keyword evidence="1" id="KW-0732">Signal</keyword>
<dbReference type="GO" id="GO:0007169">
    <property type="term" value="P:cell surface receptor protein tyrosine kinase signaling pathway"/>
    <property type="evidence" value="ECO:0007669"/>
    <property type="project" value="TreeGrafter"/>
</dbReference>
<dbReference type="EnsemblMetazoa" id="MESCA001454-RA">
    <property type="protein sequence ID" value="MESCA001454-PA"/>
    <property type="gene ID" value="MESCA001454"/>
</dbReference>
<feature type="domain" description="Protein kinase" evidence="2">
    <location>
        <begin position="1"/>
        <end position="212"/>
    </location>
</feature>
<dbReference type="STRING" id="36166.T1GDR0"/>
<evidence type="ECO:0000256" key="1">
    <source>
        <dbReference type="SAM" id="SignalP"/>
    </source>
</evidence>
<sequence>MCDHRGWHIVYLALYLISLISLVNSELSVTDFRDNIYNKAKSEKNFTINEGSNFIYHCNEDSTNVETIWYKLNCSTLTEEPACFLKLIPKDFRAKNMLLASDLTVKITEFTSNNVAPVKWQAPETIKDFILDEKSIIWSFGVVLWELYSFGDIPYPLLVPEILYQFLQSGNRLEKPKQCSTEIYNFMLNIWKFDPKTRLTIENLVSSINSLMMTANGGYVRMDSNASEKNKPTLKYEFKKTTIENKKIIHDYVNINALNENKSHYVDMRGKLKPLEMHPLNEIVSIDMDDE</sequence>
<dbReference type="InterPro" id="IPR011009">
    <property type="entry name" value="Kinase-like_dom_sf"/>
</dbReference>
<dbReference type="GO" id="GO:0005524">
    <property type="term" value="F:ATP binding"/>
    <property type="evidence" value="ECO:0007669"/>
    <property type="project" value="InterPro"/>
</dbReference>
<dbReference type="EMBL" id="CAQQ02095077">
    <property type="status" value="NOT_ANNOTATED_CDS"/>
    <property type="molecule type" value="Genomic_DNA"/>
</dbReference>
<dbReference type="EMBL" id="CAQQ02095076">
    <property type="status" value="NOT_ANNOTATED_CDS"/>
    <property type="molecule type" value="Genomic_DNA"/>
</dbReference>
<keyword evidence="4" id="KW-1185">Reference proteome</keyword>
<dbReference type="PANTHER" id="PTHR24416:SF611">
    <property type="entry name" value="TYROSINE-PROTEIN KINASE TRANSMEMBRANE RECEPTOR ROR"/>
    <property type="match status" value="1"/>
</dbReference>
<dbReference type="InterPro" id="IPR050122">
    <property type="entry name" value="RTK"/>
</dbReference>
<name>T1GDR0_MEGSC</name>
<dbReference type="PROSITE" id="PS50011">
    <property type="entry name" value="PROTEIN_KINASE_DOM"/>
    <property type="match status" value="1"/>
</dbReference>
<protein>
    <recommendedName>
        <fullName evidence="2">Protein kinase domain-containing protein</fullName>
    </recommendedName>
</protein>
<proteinExistence type="predicted"/>
<reference evidence="4" key="1">
    <citation type="submission" date="2013-02" db="EMBL/GenBank/DDBJ databases">
        <authorList>
            <person name="Hughes D."/>
        </authorList>
    </citation>
    <scope>NUCLEOTIDE SEQUENCE</scope>
    <source>
        <strain>Durham</strain>
        <strain evidence="4">NC isolate 2 -- Noor lab</strain>
    </source>
</reference>
<evidence type="ECO:0000259" key="2">
    <source>
        <dbReference type="PROSITE" id="PS50011"/>
    </source>
</evidence>
<dbReference type="GO" id="GO:0004714">
    <property type="term" value="F:transmembrane receptor protein tyrosine kinase activity"/>
    <property type="evidence" value="ECO:0007669"/>
    <property type="project" value="TreeGrafter"/>
</dbReference>
<organism evidence="3 4">
    <name type="scientific">Megaselia scalaris</name>
    <name type="common">Humpbacked fly</name>
    <name type="synonym">Phora scalaris</name>
    <dbReference type="NCBI Taxonomy" id="36166"/>
    <lineage>
        <taxon>Eukaryota</taxon>
        <taxon>Metazoa</taxon>
        <taxon>Ecdysozoa</taxon>
        <taxon>Arthropoda</taxon>
        <taxon>Hexapoda</taxon>
        <taxon>Insecta</taxon>
        <taxon>Pterygota</taxon>
        <taxon>Neoptera</taxon>
        <taxon>Endopterygota</taxon>
        <taxon>Diptera</taxon>
        <taxon>Brachycera</taxon>
        <taxon>Muscomorpha</taxon>
        <taxon>Platypezoidea</taxon>
        <taxon>Phoridae</taxon>
        <taxon>Megaseliini</taxon>
        <taxon>Megaselia</taxon>
    </lineage>
</organism>
<reference evidence="3" key="2">
    <citation type="submission" date="2015-06" db="UniProtKB">
        <authorList>
            <consortium name="EnsemblMetazoa"/>
        </authorList>
    </citation>
    <scope>IDENTIFICATION</scope>
</reference>
<dbReference type="AlphaFoldDB" id="T1GDR0"/>
<dbReference type="SUPFAM" id="SSF56112">
    <property type="entry name" value="Protein kinase-like (PK-like)"/>
    <property type="match status" value="1"/>
</dbReference>
<feature type="signal peptide" evidence="1">
    <location>
        <begin position="1"/>
        <end position="25"/>
    </location>
</feature>
<accession>T1GDR0</accession>
<dbReference type="PANTHER" id="PTHR24416">
    <property type="entry name" value="TYROSINE-PROTEIN KINASE RECEPTOR"/>
    <property type="match status" value="1"/>
</dbReference>
<dbReference type="InterPro" id="IPR001245">
    <property type="entry name" value="Ser-Thr/Tyr_kinase_cat_dom"/>
</dbReference>
<dbReference type="Proteomes" id="UP000015102">
    <property type="component" value="Unassembled WGS sequence"/>
</dbReference>
<feature type="chain" id="PRO_5004588211" description="Protein kinase domain-containing protein" evidence="1">
    <location>
        <begin position="26"/>
        <end position="291"/>
    </location>
</feature>
<dbReference type="Gene3D" id="1.10.510.10">
    <property type="entry name" value="Transferase(Phosphotransferase) domain 1"/>
    <property type="match status" value="1"/>
</dbReference>
<dbReference type="HOGENOM" id="CLU_957409_0_0_1"/>
<evidence type="ECO:0000313" key="4">
    <source>
        <dbReference type="Proteomes" id="UP000015102"/>
    </source>
</evidence>
<dbReference type="Pfam" id="PF07714">
    <property type="entry name" value="PK_Tyr_Ser-Thr"/>
    <property type="match status" value="1"/>
</dbReference>
<dbReference type="GO" id="GO:0043235">
    <property type="term" value="C:receptor complex"/>
    <property type="evidence" value="ECO:0007669"/>
    <property type="project" value="TreeGrafter"/>
</dbReference>
<dbReference type="GO" id="GO:0005886">
    <property type="term" value="C:plasma membrane"/>
    <property type="evidence" value="ECO:0007669"/>
    <property type="project" value="TreeGrafter"/>
</dbReference>